<dbReference type="EMBL" id="JAUCMX010000027">
    <property type="protein sequence ID" value="KAK3508960.1"/>
    <property type="molecule type" value="Genomic_DNA"/>
</dbReference>
<feature type="region of interest" description="Disordered" evidence="1">
    <location>
        <begin position="107"/>
        <end position="137"/>
    </location>
</feature>
<keyword evidence="3" id="KW-1185">Reference proteome</keyword>
<sequence length="374" mass="43526">MDKDGIGETYPGMDQGKDTELEHSRSTFFEKQRADQKGDYILSKDLHCRLIRNTVTSMISIKSELTGMAQRLIEYYPMLQDKSAASGAEWEPEKKQLLKRFQNVTTPKKKPLQERGHEASVFRAARRRTTSETTESLQNQVRHYKILQEMYKTKARPNKKDVSHLLDIEFQARRAFIDSDAIKEQDRPTKILQPYPCFRELDHIMDELRRILDRGNSHFIPDLKTRWGTFYEQTHEALTCHDKGFTDMFPSPVAPPKKLGHASEAMFHVLESKEDPHTFLQTRPLFSPVVIVCETSCLLPTGTMPVVTFPKEDIYASVMYLMACYYAFRLTYPKCIATMFSVLQTEVLLYAIHDKDMTSSYKKSMFEWKKFITD</sequence>
<proteinExistence type="predicted"/>
<feature type="compositionally biased region" description="Basic and acidic residues" evidence="1">
    <location>
        <begin position="111"/>
        <end position="120"/>
    </location>
</feature>
<evidence type="ECO:0000313" key="2">
    <source>
        <dbReference type="EMBL" id="KAK3508960.1"/>
    </source>
</evidence>
<evidence type="ECO:0000313" key="3">
    <source>
        <dbReference type="Proteomes" id="UP001274896"/>
    </source>
</evidence>
<dbReference type="Proteomes" id="UP001274896">
    <property type="component" value="Unassembled WGS sequence"/>
</dbReference>
<name>A0AAE0PWF4_9TELE</name>
<accession>A0AAE0PWF4</accession>
<comment type="caution">
    <text evidence="2">The sequence shown here is derived from an EMBL/GenBank/DDBJ whole genome shotgun (WGS) entry which is preliminary data.</text>
</comment>
<evidence type="ECO:0000256" key="1">
    <source>
        <dbReference type="SAM" id="MobiDB-lite"/>
    </source>
</evidence>
<feature type="region of interest" description="Disordered" evidence="1">
    <location>
        <begin position="1"/>
        <end position="20"/>
    </location>
</feature>
<organism evidence="2 3">
    <name type="scientific">Hemibagrus guttatus</name>
    <dbReference type="NCBI Taxonomy" id="175788"/>
    <lineage>
        <taxon>Eukaryota</taxon>
        <taxon>Metazoa</taxon>
        <taxon>Chordata</taxon>
        <taxon>Craniata</taxon>
        <taxon>Vertebrata</taxon>
        <taxon>Euteleostomi</taxon>
        <taxon>Actinopterygii</taxon>
        <taxon>Neopterygii</taxon>
        <taxon>Teleostei</taxon>
        <taxon>Ostariophysi</taxon>
        <taxon>Siluriformes</taxon>
        <taxon>Bagridae</taxon>
        <taxon>Hemibagrus</taxon>
    </lineage>
</organism>
<gene>
    <name evidence="2" type="ORF">QTP70_015382</name>
</gene>
<dbReference type="AlphaFoldDB" id="A0AAE0PWF4"/>
<protein>
    <submittedName>
        <fullName evidence="2">Uncharacterized protein</fullName>
    </submittedName>
</protein>
<reference evidence="2" key="1">
    <citation type="submission" date="2023-06" db="EMBL/GenBank/DDBJ databases">
        <title>Male Hemibagrus guttatus genome.</title>
        <authorList>
            <person name="Bian C."/>
        </authorList>
    </citation>
    <scope>NUCLEOTIDE SEQUENCE</scope>
    <source>
        <strain evidence="2">Male_cb2023</strain>
        <tissue evidence="2">Muscle</tissue>
    </source>
</reference>